<reference evidence="2" key="1">
    <citation type="submission" date="2023-05" db="EMBL/GenBank/DDBJ databases">
        <authorList>
            <person name="Stuckert A."/>
        </authorList>
    </citation>
    <scope>NUCLEOTIDE SEQUENCE</scope>
</reference>
<feature type="chain" id="PRO_5045980553" description="Secreted protein" evidence="1">
    <location>
        <begin position="25"/>
        <end position="65"/>
    </location>
</feature>
<name>A0ABN9EJX7_9NEOB</name>
<organism evidence="2 3">
    <name type="scientific">Staurois parvus</name>
    <dbReference type="NCBI Taxonomy" id="386267"/>
    <lineage>
        <taxon>Eukaryota</taxon>
        <taxon>Metazoa</taxon>
        <taxon>Chordata</taxon>
        <taxon>Craniata</taxon>
        <taxon>Vertebrata</taxon>
        <taxon>Euteleostomi</taxon>
        <taxon>Amphibia</taxon>
        <taxon>Batrachia</taxon>
        <taxon>Anura</taxon>
        <taxon>Neobatrachia</taxon>
        <taxon>Ranoidea</taxon>
        <taxon>Ranidae</taxon>
        <taxon>Staurois</taxon>
    </lineage>
</organism>
<keyword evidence="3" id="KW-1185">Reference proteome</keyword>
<evidence type="ECO:0008006" key="4">
    <source>
        <dbReference type="Google" id="ProtNLM"/>
    </source>
</evidence>
<dbReference type="EMBL" id="CATNWA010015615">
    <property type="protein sequence ID" value="CAI9585099.1"/>
    <property type="molecule type" value="Genomic_DNA"/>
</dbReference>
<dbReference type="Proteomes" id="UP001162483">
    <property type="component" value="Unassembled WGS sequence"/>
</dbReference>
<comment type="caution">
    <text evidence="2">The sequence shown here is derived from an EMBL/GenBank/DDBJ whole genome shotgun (WGS) entry which is preliminary data.</text>
</comment>
<keyword evidence="1" id="KW-0732">Signal</keyword>
<evidence type="ECO:0000313" key="3">
    <source>
        <dbReference type="Proteomes" id="UP001162483"/>
    </source>
</evidence>
<feature type="signal peptide" evidence="1">
    <location>
        <begin position="1"/>
        <end position="24"/>
    </location>
</feature>
<evidence type="ECO:0000313" key="2">
    <source>
        <dbReference type="EMBL" id="CAI9585099.1"/>
    </source>
</evidence>
<accession>A0ABN9EJX7</accession>
<sequence>MCAGSAGSALSAHMFFLIAHKCVATRRLGPDTGRPHICVRPRRSGPFREYRTCVLGVRSQHICFS</sequence>
<gene>
    <name evidence="2" type="ORF">SPARVUS_LOCUS10129022</name>
</gene>
<evidence type="ECO:0000256" key="1">
    <source>
        <dbReference type="SAM" id="SignalP"/>
    </source>
</evidence>
<proteinExistence type="predicted"/>
<protein>
    <recommendedName>
        <fullName evidence="4">Secreted protein</fullName>
    </recommendedName>
</protein>